<evidence type="ECO:0000313" key="2">
    <source>
        <dbReference type="Proteomes" id="UP000187499"/>
    </source>
</evidence>
<reference evidence="2" key="1">
    <citation type="submission" date="2016-12" db="EMBL/GenBank/DDBJ databases">
        <authorList>
            <person name="Jung M.Y."/>
            <person name="Lee S.H."/>
        </authorList>
    </citation>
    <scope>NUCLEOTIDE SEQUENCE [LARGE SCALE GENOMIC DNA]</scope>
    <source>
        <strain evidence="2">WiKim39</strain>
    </source>
</reference>
<dbReference type="EMBL" id="CP019323">
    <property type="protein sequence ID" value="APX72703.1"/>
    <property type="molecule type" value="Genomic_DNA"/>
</dbReference>
<dbReference type="STRING" id="1847728.BTM29_09135"/>
<dbReference type="RefSeq" id="WP_076616454.1">
    <property type="nucleotide sequence ID" value="NZ_CP019323.1"/>
</dbReference>
<dbReference type="AlphaFoldDB" id="A0A1P8Q4E7"/>
<sequence>MPNIWNNLETFILWVYRWNWQTIANISVPITLISTILYWRNENILKFIIQFKSPIQEEKNGMVTTKAGVELTVINGSNDIAFIELLGFAKKYNFMTSIWNRILNYVGKRFYWGQLLKDKFSRKVIPFKNDSNLDFFGEDIAIDLIKILPGAEHTYKLPSNVYIDSIIKLALEDKQIKKRFLSSKPVKLSIVIKIFNKRTVENGVLLTDGPNSIYSSVKEKIVDKK</sequence>
<protein>
    <submittedName>
        <fullName evidence="1">Uncharacterized protein</fullName>
    </submittedName>
</protein>
<keyword evidence="2" id="KW-1185">Reference proteome</keyword>
<proteinExistence type="predicted"/>
<gene>
    <name evidence="1" type="ORF">BTM29_09135</name>
</gene>
<evidence type="ECO:0000313" key="1">
    <source>
        <dbReference type="EMBL" id="APX72703.1"/>
    </source>
</evidence>
<dbReference type="Proteomes" id="UP000187499">
    <property type="component" value="Chromosome"/>
</dbReference>
<dbReference type="OrthoDB" id="9989946at2"/>
<accession>A0A1P8Q4E7</accession>
<name>A0A1P8Q4E7_9LACO</name>
<dbReference type="KEGG" id="lalw:BTM29_09135"/>
<organism evidence="1 2">
    <name type="scientific">Companilactobacillus allii</name>
    <dbReference type="NCBI Taxonomy" id="1847728"/>
    <lineage>
        <taxon>Bacteria</taxon>
        <taxon>Bacillati</taxon>
        <taxon>Bacillota</taxon>
        <taxon>Bacilli</taxon>
        <taxon>Lactobacillales</taxon>
        <taxon>Lactobacillaceae</taxon>
        <taxon>Companilactobacillus</taxon>
    </lineage>
</organism>